<accession>A0A8J5TAV6</accession>
<dbReference type="Proteomes" id="UP000729402">
    <property type="component" value="Unassembled WGS sequence"/>
</dbReference>
<feature type="region of interest" description="Disordered" evidence="1">
    <location>
        <begin position="50"/>
        <end position="80"/>
    </location>
</feature>
<name>A0A8J5TAV6_ZIZPA</name>
<dbReference type="EMBL" id="JAAALK010000086">
    <property type="protein sequence ID" value="KAG8081802.1"/>
    <property type="molecule type" value="Genomic_DNA"/>
</dbReference>
<reference evidence="2" key="1">
    <citation type="journal article" date="2021" name="bioRxiv">
        <title>Whole Genome Assembly and Annotation of Northern Wild Rice, Zizania palustris L., Supports a Whole Genome Duplication in the Zizania Genus.</title>
        <authorList>
            <person name="Haas M."/>
            <person name="Kono T."/>
            <person name="Macchietto M."/>
            <person name="Millas R."/>
            <person name="McGilp L."/>
            <person name="Shao M."/>
            <person name="Duquette J."/>
            <person name="Hirsch C.N."/>
            <person name="Kimball J."/>
        </authorList>
    </citation>
    <scope>NUCLEOTIDE SEQUENCE</scope>
    <source>
        <tissue evidence="2">Fresh leaf tissue</tissue>
    </source>
</reference>
<reference evidence="2" key="2">
    <citation type="submission" date="2021-02" db="EMBL/GenBank/DDBJ databases">
        <authorList>
            <person name="Kimball J.A."/>
            <person name="Haas M.W."/>
            <person name="Macchietto M."/>
            <person name="Kono T."/>
            <person name="Duquette J."/>
            <person name="Shao M."/>
        </authorList>
    </citation>
    <scope>NUCLEOTIDE SEQUENCE</scope>
    <source>
        <tissue evidence="2">Fresh leaf tissue</tissue>
    </source>
</reference>
<sequence length="80" mass="8669">MDRFYPRFPPSPPDPVLLSAASLPQLPQLPHFSVARAPDASLPRSRCLCAPNLPPASPSPAHASSFRSRPGSGQMRMLHQ</sequence>
<organism evidence="2 3">
    <name type="scientific">Zizania palustris</name>
    <name type="common">Northern wild rice</name>
    <dbReference type="NCBI Taxonomy" id="103762"/>
    <lineage>
        <taxon>Eukaryota</taxon>
        <taxon>Viridiplantae</taxon>
        <taxon>Streptophyta</taxon>
        <taxon>Embryophyta</taxon>
        <taxon>Tracheophyta</taxon>
        <taxon>Spermatophyta</taxon>
        <taxon>Magnoliopsida</taxon>
        <taxon>Liliopsida</taxon>
        <taxon>Poales</taxon>
        <taxon>Poaceae</taxon>
        <taxon>BOP clade</taxon>
        <taxon>Oryzoideae</taxon>
        <taxon>Oryzeae</taxon>
        <taxon>Zizaniinae</taxon>
        <taxon>Zizania</taxon>
    </lineage>
</organism>
<evidence type="ECO:0000256" key="1">
    <source>
        <dbReference type="SAM" id="MobiDB-lite"/>
    </source>
</evidence>
<dbReference type="AlphaFoldDB" id="A0A8J5TAV6"/>
<keyword evidence="3" id="KW-1185">Reference proteome</keyword>
<evidence type="ECO:0000313" key="2">
    <source>
        <dbReference type="EMBL" id="KAG8081802.1"/>
    </source>
</evidence>
<evidence type="ECO:0000313" key="3">
    <source>
        <dbReference type="Proteomes" id="UP000729402"/>
    </source>
</evidence>
<gene>
    <name evidence="2" type="ORF">GUJ93_ZPchr0014g47617</name>
</gene>
<proteinExistence type="predicted"/>
<comment type="caution">
    <text evidence="2">The sequence shown here is derived from an EMBL/GenBank/DDBJ whole genome shotgun (WGS) entry which is preliminary data.</text>
</comment>
<protein>
    <submittedName>
        <fullName evidence="2">Uncharacterized protein</fullName>
    </submittedName>
</protein>